<evidence type="ECO:0000313" key="1">
    <source>
        <dbReference type="EMBL" id="ETL85493.1"/>
    </source>
</evidence>
<proteinExistence type="predicted"/>
<dbReference type="EMBL" id="KI694857">
    <property type="protein sequence ID" value="ETM38648.1"/>
    <property type="molecule type" value="Genomic_DNA"/>
</dbReference>
<dbReference type="VEuPathDB" id="FungiDB:PPTG_21453"/>
<sequence>MHCSMSCRFLLSDRNSRLQPASVHAKNIILSPRFFRTNRCRYRAFHRGNTRGSSYRRNHLSTWKLLRRWHSISLS</sequence>
<dbReference type="AlphaFoldDB" id="W2MSK7"/>
<reference evidence="2" key="2">
    <citation type="submission" date="2013-11" db="EMBL/GenBank/DDBJ databases">
        <title>The Genome Sequence of Phytophthora parasitica IAC_01/95.</title>
        <authorList>
            <consortium name="The Broad Institute Genomics Platform"/>
            <person name="Russ C."/>
            <person name="Tyler B."/>
            <person name="Panabieres F."/>
            <person name="Shan W."/>
            <person name="Tripathy S."/>
            <person name="Grunwald N."/>
            <person name="Machado M."/>
            <person name="Johnson C.S."/>
            <person name="Arredondo F."/>
            <person name="Hong C."/>
            <person name="Coffey M."/>
            <person name="Young S.K."/>
            <person name="Zeng Q."/>
            <person name="Gargeya S."/>
            <person name="Fitzgerald M."/>
            <person name="Abouelleil A."/>
            <person name="Alvarado L."/>
            <person name="Chapman S.B."/>
            <person name="Gainer-Dewar J."/>
            <person name="Goldberg J."/>
            <person name="Griggs A."/>
            <person name="Gujja S."/>
            <person name="Hansen M."/>
            <person name="Howarth C."/>
            <person name="Imamovic A."/>
            <person name="Ireland A."/>
            <person name="Larimer J."/>
            <person name="McCowan C."/>
            <person name="Murphy C."/>
            <person name="Pearson M."/>
            <person name="Poon T.W."/>
            <person name="Priest M."/>
            <person name="Roberts A."/>
            <person name="Saif S."/>
            <person name="Shea T."/>
            <person name="Sykes S."/>
            <person name="Wortman J."/>
            <person name="Nusbaum C."/>
            <person name="Birren B."/>
        </authorList>
    </citation>
    <scope>NUCLEOTIDE SEQUENCE [LARGE SCALE GENOMIC DNA]</scope>
    <source>
        <strain evidence="2">IAC_01/95</strain>
    </source>
</reference>
<organism evidence="2">
    <name type="scientific">Phytophthora nicotianae</name>
    <name type="common">Potato buckeye rot agent</name>
    <name type="synonym">Phytophthora parasitica</name>
    <dbReference type="NCBI Taxonomy" id="4792"/>
    <lineage>
        <taxon>Eukaryota</taxon>
        <taxon>Sar</taxon>
        <taxon>Stramenopiles</taxon>
        <taxon>Oomycota</taxon>
        <taxon>Peronosporomycetes</taxon>
        <taxon>Peronosporales</taxon>
        <taxon>Peronosporaceae</taxon>
        <taxon>Phytophthora</taxon>
    </lineage>
</organism>
<gene>
    <name evidence="2" type="ORF">L914_15093</name>
    <name evidence="1" type="ORF">L917_14958</name>
</gene>
<dbReference type="Proteomes" id="UP000054423">
    <property type="component" value="Unassembled WGS sequence"/>
</dbReference>
<protein>
    <submittedName>
        <fullName evidence="2">Uncharacterized protein</fullName>
    </submittedName>
</protein>
<reference evidence="1" key="1">
    <citation type="submission" date="2013-11" db="EMBL/GenBank/DDBJ databases">
        <title>The Genome Sequence of Phytophthora parasitica CHvinca01.</title>
        <authorList>
            <consortium name="The Broad Institute Genomics Platform"/>
            <person name="Russ C."/>
            <person name="Tyler B."/>
            <person name="Panabieres F."/>
            <person name="Shan W."/>
            <person name="Tripathy S."/>
            <person name="Grunwald N."/>
            <person name="Machado M."/>
            <person name="Johnson C.S."/>
            <person name="Arredondo F."/>
            <person name="Hong C."/>
            <person name="Coffey M."/>
            <person name="Young S.K."/>
            <person name="Zeng Q."/>
            <person name="Gargeya S."/>
            <person name="Fitzgerald M."/>
            <person name="Abouelleil A."/>
            <person name="Alvarado L."/>
            <person name="Chapman S.B."/>
            <person name="Gainer-Dewar J."/>
            <person name="Goldberg J."/>
            <person name="Griggs A."/>
            <person name="Gujja S."/>
            <person name="Hansen M."/>
            <person name="Howarth C."/>
            <person name="Imamovic A."/>
            <person name="Ireland A."/>
            <person name="Larimer J."/>
            <person name="McCowan C."/>
            <person name="Murphy C."/>
            <person name="Pearson M."/>
            <person name="Poon T.W."/>
            <person name="Priest M."/>
            <person name="Roberts A."/>
            <person name="Saif S."/>
            <person name="Shea T."/>
            <person name="Sykes S."/>
            <person name="Wortman J."/>
            <person name="Nusbaum C."/>
            <person name="Birren B."/>
        </authorList>
    </citation>
    <scope>NUCLEOTIDE SEQUENCE [LARGE SCALE GENOMIC DNA]</scope>
    <source>
        <strain evidence="1">CHvinca01</strain>
    </source>
</reference>
<dbReference type="Proteomes" id="UP000054532">
    <property type="component" value="Unassembled WGS sequence"/>
</dbReference>
<evidence type="ECO:0000313" key="2">
    <source>
        <dbReference type="EMBL" id="ETM38648.1"/>
    </source>
</evidence>
<accession>W2MSK7</accession>
<name>W2MSK7_PHYNI</name>
<dbReference type="EMBL" id="KI681596">
    <property type="protein sequence ID" value="ETL85493.1"/>
    <property type="molecule type" value="Genomic_DNA"/>
</dbReference>